<evidence type="ECO:0000313" key="4">
    <source>
        <dbReference type="Proteomes" id="UP000037269"/>
    </source>
</evidence>
<dbReference type="Pfam" id="PF08486">
    <property type="entry name" value="SpoIID"/>
    <property type="match status" value="1"/>
</dbReference>
<proteinExistence type="predicted"/>
<reference evidence="3 4" key="1">
    <citation type="submission" date="2015-07" db="EMBL/GenBank/DDBJ databases">
        <title>Fjat-14205 dsm 2895.</title>
        <authorList>
            <person name="Liu B."/>
            <person name="Wang J."/>
            <person name="Zhu Y."/>
            <person name="Liu G."/>
            <person name="Chen Q."/>
            <person name="Chen Z."/>
            <person name="Lan J."/>
            <person name="Che J."/>
            <person name="Ge C."/>
            <person name="Shi H."/>
            <person name="Pan Z."/>
            <person name="Liu X."/>
        </authorList>
    </citation>
    <scope>NUCLEOTIDE SEQUENCE [LARGE SCALE GENOMIC DNA]</scope>
    <source>
        <strain evidence="3 4">DSM 2895</strain>
    </source>
</reference>
<keyword evidence="1" id="KW-1133">Transmembrane helix</keyword>
<dbReference type="AlphaFoldDB" id="A0A0D1XJC1"/>
<dbReference type="GO" id="GO:0030435">
    <property type="term" value="P:sporulation resulting in formation of a cellular spore"/>
    <property type="evidence" value="ECO:0007669"/>
    <property type="project" value="InterPro"/>
</dbReference>
<feature type="transmembrane region" description="Helical" evidence="1">
    <location>
        <begin position="5"/>
        <end position="27"/>
    </location>
</feature>
<dbReference type="PANTHER" id="PTHR30032:SF4">
    <property type="entry name" value="AMIDASE ENHANCER"/>
    <property type="match status" value="1"/>
</dbReference>
<dbReference type="NCBIfam" id="TIGR02870">
    <property type="entry name" value="spore_II_D"/>
    <property type="match status" value="1"/>
</dbReference>
<name>A0A0D1XJC1_ANEMI</name>
<dbReference type="GO" id="GO:0030288">
    <property type="term" value="C:outer membrane-bounded periplasmic space"/>
    <property type="evidence" value="ECO:0007669"/>
    <property type="project" value="TreeGrafter"/>
</dbReference>
<keyword evidence="4" id="KW-1185">Reference proteome</keyword>
<dbReference type="OrthoDB" id="9794671at2"/>
<feature type="domain" description="Sporulation stage II protein D amidase enhancer LytB N-terminal" evidence="2">
    <location>
        <begin position="68"/>
        <end position="170"/>
    </location>
</feature>
<dbReference type="InterPro" id="IPR013486">
    <property type="entry name" value="SpoIID/LytB"/>
</dbReference>
<evidence type="ECO:0000256" key="1">
    <source>
        <dbReference type="SAM" id="Phobius"/>
    </source>
</evidence>
<comment type="caution">
    <text evidence="3">The sequence shown here is derived from an EMBL/GenBank/DDBJ whole genome shotgun (WGS) entry which is preliminary data.</text>
</comment>
<sequence>MMKQIVYAIAAIVIILLAIPSMLVLIYPAPAERPVQQAVEERGTPVSPTVKKQVKHIDFSVRVFRVETGKINTVPLEEYVMGVVAGEMPAEFEVEALKAQALAARTYITLRLAKKDFNDVPKGAHVTDTVKHQVYMDDKQKRERWGSAYTWKEARIRQAIEQTAGQVLTYQNAPINATFFSTSNGYTENSEDYWENKIPYLRSVKVPWDNVSPRYAETVTMTVQQLEKKLKTKIAQPVAAGNSTWQKVLSRTAGQRVKEVKIGDKTFTGREVRTMLGLNSSHFTMNIENGKVKISTLGYGHGVGMSQWGANGMAKEGKTAEEIVAYFYKGVQIESAEKWIK</sequence>
<evidence type="ECO:0000259" key="2">
    <source>
        <dbReference type="Pfam" id="PF08486"/>
    </source>
</evidence>
<dbReference type="InterPro" id="IPR014225">
    <property type="entry name" value="Spore_II_D_firmicutes"/>
</dbReference>
<dbReference type="EMBL" id="LGUG01000004">
    <property type="protein sequence ID" value="KON94529.1"/>
    <property type="molecule type" value="Genomic_DNA"/>
</dbReference>
<dbReference type="GeneID" id="42304084"/>
<dbReference type="PANTHER" id="PTHR30032">
    <property type="entry name" value="N-ACETYLMURAMOYL-L-ALANINE AMIDASE-RELATED"/>
    <property type="match status" value="1"/>
</dbReference>
<dbReference type="RefSeq" id="WP_043067576.1">
    <property type="nucleotide sequence ID" value="NZ_BJOA01000123.1"/>
</dbReference>
<dbReference type="Proteomes" id="UP000037269">
    <property type="component" value="Unassembled WGS sequence"/>
</dbReference>
<dbReference type="PATRIC" id="fig|47500.8.peg.2840"/>
<gene>
    <name evidence="3" type="ORF">AF333_02500</name>
</gene>
<dbReference type="InterPro" id="IPR013693">
    <property type="entry name" value="SpoIID/LytB_N"/>
</dbReference>
<dbReference type="STRING" id="47500.AF333_02500"/>
<evidence type="ECO:0000313" key="3">
    <source>
        <dbReference type="EMBL" id="KON94529.1"/>
    </source>
</evidence>
<accession>A0A0D1XJC1</accession>
<dbReference type="NCBIfam" id="TIGR02669">
    <property type="entry name" value="SpoIID_LytB"/>
    <property type="match status" value="1"/>
</dbReference>
<protein>
    <submittedName>
        <fullName evidence="3">Stage II sporulation protein D</fullName>
    </submittedName>
</protein>
<dbReference type="InterPro" id="IPR051922">
    <property type="entry name" value="Bact_Sporulation_Assoc"/>
</dbReference>
<keyword evidence="1" id="KW-0812">Transmembrane</keyword>
<organism evidence="3 4">
    <name type="scientific">Aneurinibacillus migulanus</name>
    <name type="common">Bacillus migulanus</name>
    <dbReference type="NCBI Taxonomy" id="47500"/>
    <lineage>
        <taxon>Bacteria</taxon>
        <taxon>Bacillati</taxon>
        <taxon>Bacillota</taxon>
        <taxon>Bacilli</taxon>
        <taxon>Bacillales</taxon>
        <taxon>Paenibacillaceae</taxon>
        <taxon>Aneurinibacillus group</taxon>
        <taxon>Aneurinibacillus</taxon>
    </lineage>
</organism>
<keyword evidence="1" id="KW-0472">Membrane</keyword>